<comment type="caution">
    <text evidence="2">The sequence shown here is derived from an EMBL/GenBank/DDBJ whole genome shotgun (WGS) entry which is preliminary data.</text>
</comment>
<keyword evidence="3" id="KW-1185">Reference proteome</keyword>
<feature type="transmembrane region" description="Helical" evidence="1">
    <location>
        <begin position="9"/>
        <end position="26"/>
    </location>
</feature>
<dbReference type="EMBL" id="JBHULB010000081">
    <property type="protein sequence ID" value="MFD2588748.1"/>
    <property type="molecule type" value="Genomic_DNA"/>
</dbReference>
<reference evidence="3" key="1">
    <citation type="journal article" date="2019" name="Int. J. Syst. Evol. Microbiol.">
        <title>The Global Catalogue of Microorganisms (GCM) 10K type strain sequencing project: providing services to taxonomists for standard genome sequencing and annotation.</title>
        <authorList>
            <consortium name="The Broad Institute Genomics Platform"/>
            <consortium name="The Broad Institute Genome Sequencing Center for Infectious Disease"/>
            <person name="Wu L."/>
            <person name="Ma J."/>
        </authorList>
    </citation>
    <scope>NUCLEOTIDE SEQUENCE [LARGE SCALE GENOMIC DNA]</scope>
    <source>
        <strain evidence="3">KCTC 52368</strain>
    </source>
</reference>
<protein>
    <submittedName>
        <fullName evidence="2">Uncharacterized protein</fullName>
    </submittedName>
</protein>
<keyword evidence="1" id="KW-1133">Transmembrane helix</keyword>
<evidence type="ECO:0000256" key="1">
    <source>
        <dbReference type="SAM" id="Phobius"/>
    </source>
</evidence>
<accession>A0ABW5N0S0</accession>
<evidence type="ECO:0000313" key="2">
    <source>
        <dbReference type="EMBL" id="MFD2588748.1"/>
    </source>
</evidence>
<evidence type="ECO:0000313" key="3">
    <source>
        <dbReference type="Proteomes" id="UP001597526"/>
    </source>
</evidence>
<keyword evidence="1" id="KW-0812">Transmembrane</keyword>
<feature type="transmembrane region" description="Helical" evidence="1">
    <location>
        <begin position="81"/>
        <end position="100"/>
    </location>
</feature>
<organism evidence="2 3">
    <name type="scientific">Croceitalea marina</name>
    <dbReference type="NCBI Taxonomy" id="1775166"/>
    <lineage>
        <taxon>Bacteria</taxon>
        <taxon>Pseudomonadati</taxon>
        <taxon>Bacteroidota</taxon>
        <taxon>Flavobacteriia</taxon>
        <taxon>Flavobacteriales</taxon>
        <taxon>Flavobacteriaceae</taxon>
        <taxon>Croceitalea</taxon>
    </lineage>
</organism>
<proteinExistence type="predicted"/>
<feature type="transmembrane region" description="Helical" evidence="1">
    <location>
        <begin position="106"/>
        <end position="123"/>
    </location>
</feature>
<dbReference type="Proteomes" id="UP001597526">
    <property type="component" value="Unassembled WGS sequence"/>
</dbReference>
<name>A0ABW5N0S0_9FLAO</name>
<gene>
    <name evidence="2" type="ORF">ACFSQJ_17610</name>
</gene>
<sequence length="140" mass="16451">MNSKLAIKIMLWALAGIIFFHFTVIFKLVPFEITWGGRLKSDMEMYIFESISILLNLLLCTALLIKATYLKEVISMKFVNIILWFFLFLFVLNTIGNLFAKTHIEKFFAILTFMFSLLIFIILKKKPQDKFYRNSSTKKS</sequence>
<keyword evidence="1" id="KW-0472">Membrane</keyword>
<feature type="transmembrane region" description="Helical" evidence="1">
    <location>
        <begin position="46"/>
        <end position="69"/>
    </location>
</feature>
<dbReference type="RefSeq" id="WP_339144573.1">
    <property type="nucleotide sequence ID" value="NZ_JBHULB010000081.1"/>
</dbReference>